<dbReference type="GO" id="GO:1904680">
    <property type="term" value="F:peptide transmembrane transporter activity"/>
    <property type="evidence" value="ECO:0007669"/>
    <property type="project" value="TreeGrafter"/>
</dbReference>
<gene>
    <name evidence="4" type="ORF">AWOD_I_1066</name>
</gene>
<proteinExistence type="predicted"/>
<dbReference type="PATRIC" id="fig|80852.17.peg.1089"/>
<dbReference type="AlphaFoldDB" id="A0A090IS58"/>
<reference evidence="5" key="1">
    <citation type="submission" date="2014-09" db="EMBL/GenBank/DDBJ databases">
        <authorList>
            <person name="Hjerde E."/>
        </authorList>
    </citation>
    <scope>NUCLEOTIDE SEQUENCE [LARGE SCALE GENOMIC DNA]</scope>
    <source>
        <strain evidence="5">06/09/139</strain>
    </source>
</reference>
<dbReference type="OrthoDB" id="5894719at2"/>
<dbReference type="PANTHER" id="PTHR30290">
    <property type="entry name" value="PERIPLASMIC BINDING COMPONENT OF ABC TRANSPORTER"/>
    <property type="match status" value="1"/>
</dbReference>
<dbReference type="Gene3D" id="3.40.190.10">
    <property type="entry name" value="Periplasmic binding protein-like II"/>
    <property type="match status" value="1"/>
</dbReference>
<feature type="domain" description="Transcriptional regulator SgrR N-terminal HTH" evidence="3">
    <location>
        <begin position="6"/>
        <end position="116"/>
    </location>
</feature>
<sequence>MENIKRKLEVYEIFFRKYGPVASSCNITELSWLLKVSERHVQTVIKRLVNVGWVEWEATPGRSKKAKLKCLKEPIEACYDCVLNVVDSGNTDSVLNILSFGGRNASIELKKYLLHSNKTVPRSVCMPFHRKIGSLLPYKAICRTERYLVTQIFQRLVSIENDIICPDLAHYWESDLSATQWRFYLRSGVVCHDGNPLTAKDVVRCLIKLIASSYWHSLYLNLTEITSISEECVEITLSEGDFHLPRLLARSEASIYPTHLSTDRIVGSGPFQVEVLSPRMIRLGRFDHYVLILPLLERVDLWVYEEWAKDKVCAQNQLILSFPEKTVTYKSKYYSLFMIIKKQGSNLNSSNLVTYENNNECKALADTFFPSQTRQKVLYGDYHYQADTTLCSILEESDRLYSRLAFLSLYPFKNQMVKETDHGFFLNKVSEIKNTPDLAQAVNELQRLYDWLQQIGVIDIVKKDSFELITSESLKEIRMNGFGWCDLAKLWIVNH</sequence>
<dbReference type="InterPro" id="IPR025370">
    <property type="entry name" value="SgrR_HTH_N"/>
</dbReference>
<dbReference type="PANTHER" id="PTHR30290:SF72">
    <property type="entry name" value="HTH-TYPE TRANSCRIPTIONAL REGULATOR SGRR"/>
    <property type="match status" value="1"/>
</dbReference>
<keyword evidence="1" id="KW-0238">DNA-binding</keyword>
<dbReference type="EMBL" id="LN554846">
    <property type="protein sequence ID" value="CED71155.1"/>
    <property type="molecule type" value="Genomic_DNA"/>
</dbReference>
<evidence type="ECO:0000313" key="5">
    <source>
        <dbReference type="Proteomes" id="UP000032427"/>
    </source>
</evidence>
<dbReference type="STRING" id="80852.AWOD_I_1066"/>
<organism evidence="4 5">
    <name type="scientific">Aliivibrio wodanis</name>
    <dbReference type="NCBI Taxonomy" id="80852"/>
    <lineage>
        <taxon>Bacteria</taxon>
        <taxon>Pseudomonadati</taxon>
        <taxon>Pseudomonadota</taxon>
        <taxon>Gammaproteobacteria</taxon>
        <taxon>Vibrionales</taxon>
        <taxon>Vibrionaceae</taxon>
        <taxon>Aliivibrio</taxon>
    </lineage>
</organism>
<dbReference type="Proteomes" id="UP000032427">
    <property type="component" value="Chromosome 1"/>
</dbReference>
<dbReference type="Pfam" id="PF00496">
    <property type="entry name" value="SBP_bac_5"/>
    <property type="match status" value="1"/>
</dbReference>
<evidence type="ECO:0000259" key="2">
    <source>
        <dbReference type="Pfam" id="PF00496"/>
    </source>
</evidence>
<dbReference type="KEGG" id="awd:AWOD_I_1066"/>
<evidence type="ECO:0000256" key="1">
    <source>
        <dbReference type="ARBA" id="ARBA00023125"/>
    </source>
</evidence>
<dbReference type="GeneID" id="28540631"/>
<dbReference type="SUPFAM" id="SSF53850">
    <property type="entry name" value="Periplasmic binding protein-like II"/>
    <property type="match status" value="1"/>
</dbReference>
<feature type="domain" description="Solute-binding protein family 5" evidence="2">
    <location>
        <begin position="166"/>
        <end position="311"/>
    </location>
</feature>
<dbReference type="GO" id="GO:0015833">
    <property type="term" value="P:peptide transport"/>
    <property type="evidence" value="ECO:0007669"/>
    <property type="project" value="TreeGrafter"/>
</dbReference>
<protein>
    <submittedName>
        <fullName evidence="4">Putative extracellular solute-binding protein</fullName>
    </submittedName>
</protein>
<keyword evidence="5" id="KW-1185">Reference proteome</keyword>
<dbReference type="InterPro" id="IPR039424">
    <property type="entry name" value="SBP_5"/>
</dbReference>
<dbReference type="InterPro" id="IPR000914">
    <property type="entry name" value="SBP_5_dom"/>
</dbReference>
<evidence type="ECO:0000313" key="4">
    <source>
        <dbReference type="EMBL" id="CED71155.1"/>
    </source>
</evidence>
<accession>A0A090IS58</accession>
<dbReference type="Pfam" id="PF12793">
    <property type="entry name" value="SgrR_N"/>
    <property type="match status" value="1"/>
</dbReference>
<dbReference type="GO" id="GO:0003677">
    <property type="term" value="F:DNA binding"/>
    <property type="evidence" value="ECO:0007669"/>
    <property type="project" value="UniProtKB-KW"/>
</dbReference>
<name>A0A090IS58_9GAMM</name>
<dbReference type="HOGENOM" id="CLU_017028_12_2_6"/>
<evidence type="ECO:0000259" key="3">
    <source>
        <dbReference type="Pfam" id="PF12793"/>
    </source>
</evidence>